<evidence type="ECO:0000256" key="5">
    <source>
        <dbReference type="ARBA" id="ARBA00022670"/>
    </source>
</evidence>
<dbReference type="Gene3D" id="3.60.20.10">
    <property type="entry name" value="Glutamine Phosphoribosylpyrophosphate, subunit 1, domain 1"/>
    <property type="match status" value="1"/>
</dbReference>
<feature type="region of interest" description="Disordered" evidence="15">
    <location>
        <begin position="231"/>
        <end position="271"/>
    </location>
</feature>
<dbReference type="Gene3D" id="2.170.260.40">
    <property type="match status" value="1"/>
</dbReference>
<dbReference type="PANTHER" id="PTHR12341">
    <property type="entry name" value="5'-&gt;3' EXORIBONUCLEASE"/>
    <property type="match status" value="1"/>
</dbReference>
<comment type="caution">
    <text evidence="20">The sequence shown here is derived from an EMBL/GenBank/DDBJ whole genome shotgun (WGS) entry which is preliminary data.</text>
</comment>
<dbReference type="InterPro" id="IPR047007">
    <property type="entry name" value="XRN1_D1_sf"/>
</dbReference>
<feature type="compositionally biased region" description="Acidic residues" evidence="15">
    <location>
        <begin position="617"/>
        <end position="633"/>
    </location>
</feature>
<dbReference type="InterPro" id="IPR027073">
    <property type="entry name" value="5_3_exoribonuclease"/>
</dbReference>
<dbReference type="PRINTS" id="PR00141">
    <property type="entry name" value="PROTEASOME"/>
</dbReference>
<keyword evidence="6" id="KW-0888">Threonine protease</keyword>
<dbReference type="SUPFAM" id="SSF54292">
    <property type="entry name" value="2Fe-2S ferredoxin-like"/>
    <property type="match status" value="1"/>
</dbReference>
<evidence type="ECO:0000256" key="2">
    <source>
        <dbReference type="ARBA" id="ARBA00004123"/>
    </source>
</evidence>
<dbReference type="Gene3D" id="3.40.50.12390">
    <property type="match status" value="2"/>
</dbReference>
<keyword evidence="21" id="KW-1185">Reference proteome</keyword>
<reference evidence="20 21" key="1">
    <citation type="submission" date="2024-10" db="EMBL/GenBank/DDBJ databases">
        <title>Updated reference genomes for cyclostephanoid diatoms.</title>
        <authorList>
            <person name="Roberts W.R."/>
            <person name="Alverson A.J."/>
        </authorList>
    </citation>
    <scope>NUCLEOTIDE SEQUENCE [LARGE SCALE GENOMIC DNA]</scope>
    <source>
        <strain evidence="20 21">AJA232-27</strain>
    </source>
</reference>
<feature type="domain" description="Xrn1 N-terminal" evidence="17">
    <location>
        <begin position="1"/>
        <end position="368"/>
    </location>
</feature>
<keyword evidence="8" id="KW-0540">Nuclease</keyword>
<evidence type="ECO:0000256" key="1">
    <source>
        <dbReference type="ARBA" id="ARBA00001198"/>
    </source>
</evidence>
<dbReference type="Gene3D" id="1.25.40.1050">
    <property type="match status" value="1"/>
</dbReference>
<evidence type="ECO:0000256" key="7">
    <source>
        <dbReference type="ARBA" id="ARBA00022714"/>
    </source>
</evidence>
<organism evidence="20 21">
    <name type="scientific">Discostella pseudostelligera</name>
    <dbReference type="NCBI Taxonomy" id="259834"/>
    <lineage>
        <taxon>Eukaryota</taxon>
        <taxon>Sar</taxon>
        <taxon>Stramenopiles</taxon>
        <taxon>Ochrophyta</taxon>
        <taxon>Bacillariophyta</taxon>
        <taxon>Coscinodiscophyceae</taxon>
        <taxon>Thalassiosirophycidae</taxon>
        <taxon>Stephanodiscales</taxon>
        <taxon>Stephanodiscaceae</taxon>
        <taxon>Discostella</taxon>
    </lineage>
</organism>
<feature type="active site" description="Nucleophile" evidence="14">
    <location>
        <position position="1255"/>
    </location>
</feature>
<keyword evidence="11" id="KW-0647">Proteasome</keyword>
<dbReference type="InterPro" id="IPR001353">
    <property type="entry name" value="Proteasome_sua/b"/>
</dbReference>
<comment type="subcellular location">
    <subcellularLocation>
        <location evidence="2">Nucleus</location>
    </subcellularLocation>
</comment>
<keyword evidence="12" id="KW-0479">Metal-binding</keyword>
<name>A0ABD3MXH6_9STRA</name>
<keyword evidence="16" id="KW-0812">Transmembrane</keyword>
<evidence type="ECO:0000256" key="13">
    <source>
        <dbReference type="ARBA" id="ARBA00038299"/>
    </source>
</evidence>
<evidence type="ECO:0000256" key="9">
    <source>
        <dbReference type="ARBA" id="ARBA00022801"/>
    </source>
</evidence>
<dbReference type="InterPro" id="IPR040992">
    <property type="entry name" value="XRN1_D1"/>
</dbReference>
<comment type="catalytic activity">
    <reaction evidence="1">
        <text>Cleavage of peptide bonds with very broad specificity.</text>
        <dbReference type="EC" id="3.4.25.1"/>
    </reaction>
</comment>
<dbReference type="PROSITE" id="PS00854">
    <property type="entry name" value="PROTEASOME_BETA_1"/>
    <property type="match status" value="1"/>
</dbReference>
<evidence type="ECO:0000259" key="18">
    <source>
        <dbReference type="Pfam" id="PF17846"/>
    </source>
</evidence>
<dbReference type="Pfam" id="PF00227">
    <property type="entry name" value="Proteasome"/>
    <property type="match status" value="1"/>
</dbReference>
<dbReference type="EMBL" id="JALLBG020000082">
    <property type="protein sequence ID" value="KAL3766671.1"/>
    <property type="molecule type" value="Genomic_DNA"/>
</dbReference>
<dbReference type="GO" id="GO:0005634">
    <property type="term" value="C:nucleus"/>
    <property type="evidence" value="ECO:0007669"/>
    <property type="project" value="UniProtKB-SubCell"/>
</dbReference>
<evidence type="ECO:0000313" key="20">
    <source>
        <dbReference type="EMBL" id="KAL3766671.1"/>
    </source>
</evidence>
<keyword evidence="12" id="KW-0408">Iron</keyword>
<dbReference type="GO" id="GO:0051537">
    <property type="term" value="F:2 iron, 2 sulfur cluster binding"/>
    <property type="evidence" value="ECO:0007669"/>
    <property type="project" value="UniProtKB-KW"/>
</dbReference>
<dbReference type="Pfam" id="PF03159">
    <property type="entry name" value="XRN_N"/>
    <property type="match status" value="1"/>
</dbReference>
<dbReference type="InterPro" id="IPR004859">
    <property type="entry name" value="Xrn1_N"/>
</dbReference>
<accession>A0ABD3MXH6</accession>
<feature type="domain" description="5'-3' exoribonuclease 1 D1" evidence="19">
    <location>
        <begin position="917"/>
        <end position="1067"/>
    </location>
</feature>
<dbReference type="Proteomes" id="UP001530293">
    <property type="component" value="Unassembled WGS sequence"/>
</dbReference>
<dbReference type="InterPro" id="IPR041412">
    <property type="entry name" value="Xrn1_helical"/>
</dbReference>
<dbReference type="GO" id="GO:0004298">
    <property type="term" value="F:threonine-type endopeptidase activity"/>
    <property type="evidence" value="ECO:0007669"/>
    <property type="project" value="UniProtKB-KW"/>
</dbReference>
<evidence type="ECO:0000256" key="14">
    <source>
        <dbReference type="PIRSR" id="PIRSR600243-1"/>
    </source>
</evidence>
<evidence type="ECO:0000313" key="21">
    <source>
        <dbReference type="Proteomes" id="UP001530293"/>
    </source>
</evidence>
<evidence type="ECO:0000256" key="11">
    <source>
        <dbReference type="ARBA" id="ARBA00022942"/>
    </source>
</evidence>
<dbReference type="InterPro" id="IPR029055">
    <property type="entry name" value="Ntn_hydrolases_N"/>
</dbReference>
<evidence type="ECO:0000256" key="6">
    <source>
        <dbReference type="ARBA" id="ARBA00022698"/>
    </source>
</evidence>
<dbReference type="CDD" id="cd18673">
    <property type="entry name" value="PIN_XRN1-2-like"/>
    <property type="match status" value="1"/>
</dbReference>
<feature type="transmembrane region" description="Helical" evidence="16">
    <location>
        <begin position="1591"/>
        <end position="1609"/>
    </location>
</feature>
<evidence type="ECO:0000256" key="15">
    <source>
        <dbReference type="SAM" id="MobiDB-lite"/>
    </source>
</evidence>
<dbReference type="InterPro" id="IPR016050">
    <property type="entry name" value="Proteasome_bsu_CS"/>
</dbReference>
<evidence type="ECO:0000256" key="16">
    <source>
        <dbReference type="SAM" id="Phobius"/>
    </source>
</evidence>
<feature type="region of interest" description="Disordered" evidence="15">
    <location>
        <begin position="613"/>
        <end position="639"/>
    </location>
</feature>
<dbReference type="Gene3D" id="3.10.20.30">
    <property type="match status" value="1"/>
</dbReference>
<dbReference type="InterPro" id="IPR001041">
    <property type="entry name" value="2Fe-2S_ferredoxin-type"/>
</dbReference>
<dbReference type="InterPro" id="IPR036010">
    <property type="entry name" value="2Fe-2S_ferredoxin-like_sf"/>
</dbReference>
<evidence type="ECO:0000256" key="10">
    <source>
        <dbReference type="ARBA" id="ARBA00022839"/>
    </source>
</evidence>
<keyword evidence="10" id="KW-0269">Exonuclease</keyword>
<gene>
    <name evidence="20" type="ORF">ACHAWU_003427</name>
</gene>
<feature type="transmembrane region" description="Helical" evidence="16">
    <location>
        <begin position="1464"/>
        <end position="1484"/>
    </location>
</feature>
<feature type="compositionally biased region" description="Polar residues" evidence="15">
    <location>
        <begin position="234"/>
        <end position="258"/>
    </location>
</feature>
<dbReference type="PANTHER" id="PTHR12341:SF7">
    <property type="entry name" value="5'-3' EXORIBONUCLEASE 1"/>
    <property type="match status" value="1"/>
</dbReference>
<keyword evidence="7" id="KW-0001">2Fe-2S</keyword>
<evidence type="ECO:0000259" key="17">
    <source>
        <dbReference type="Pfam" id="PF03159"/>
    </source>
</evidence>
<keyword evidence="9" id="KW-0378">Hydrolase</keyword>
<dbReference type="InterPro" id="IPR023333">
    <property type="entry name" value="Proteasome_suB-type"/>
</dbReference>
<dbReference type="Pfam" id="PF18332">
    <property type="entry name" value="XRN1_D1"/>
    <property type="match status" value="1"/>
</dbReference>
<keyword evidence="4" id="KW-0963">Cytoplasm</keyword>
<feature type="domain" description="Xrn1 helical" evidence="18">
    <location>
        <begin position="459"/>
        <end position="890"/>
    </location>
</feature>
<dbReference type="PROSITE" id="PS51476">
    <property type="entry name" value="PROTEASOME_BETA_2"/>
    <property type="match status" value="1"/>
</dbReference>
<evidence type="ECO:0000256" key="4">
    <source>
        <dbReference type="ARBA" id="ARBA00022490"/>
    </source>
</evidence>
<dbReference type="GO" id="GO:0006508">
    <property type="term" value="P:proteolysis"/>
    <property type="evidence" value="ECO:0007669"/>
    <property type="project" value="UniProtKB-KW"/>
</dbReference>
<protein>
    <recommendedName>
        <fullName evidence="3">proteasome endopeptidase complex</fullName>
        <ecNumber evidence="3">3.4.25.1</ecNumber>
    </recommendedName>
</protein>
<evidence type="ECO:0000256" key="8">
    <source>
        <dbReference type="ARBA" id="ARBA00022722"/>
    </source>
</evidence>
<comment type="similarity">
    <text evidence="13">Belongs to the 5'-3' exonuclease family.</text>
</comment>
<keyword evidence="16" id="KW-0472">Membrane</keyword>
<dbReference type="InterPro" id="IPR012675">
    <property type="entry name" value="Beta-grasp_dom_sf"/>
</dbReference>
<dbReference type="GO" id="GO:0000502">
    <property type="term" value="C:proteasome complex"/>
    <property type="evidence" value="ECO:0007669"/>
    <property type="project" value="UniProtKB-KW"/>
</dbReference>
<sequence length="1927" mass="215511">MGVPKFFRWLSERYPLINQPIHCPPNEETKRAHGFPLSSNGGGEEQYHVKKNTDLPHIMPEFDRLYLDMNGIIHCSSHNNAEEEVFDNDVEGGDENAHVYAVPQITEEQIFQNVCYYVDRIVSDIVQPKQLVFLAIDGVAPRAKLNQQRSRRYRSGTEREIEKHLMTLQRVQGSGEGGGGGVMGDEVNEDDISKEYLLEADGGAFDRYRPFSSASDVENGNTITTTTTRGAQRFSGTIDTSSNTASISATVGESSGDGSENDDNPGSRFHSNCITPGTPFLHKCSQHILSFIQDKLQNDPKWHNLTIIFSGHDVPGEGEHKIMEFIRHEKHKPNYDPNTSHCIFGQDGDLVMLGLAMHEPHTCLLREEVVFDPTRKKAKEKLAKLEGEMVASGGENNDIDDSNGVERLEMSITESNQPTLSGAVQSYIHNANFELLHISILREYLGLEFETKEFDSRSKFELEPTIDDFVFMTFFVGNDFLPHLPALDIGDEAFDLLFYAYKKNRTKWLKDGFYSRSMATSTEVNDKTKSKRHPYLTDAGRITSGVRLESFLADLGSYEDPYYRNKQESMEEENERIRKQDKKYGRETLIPSQEVLDQVELADRELYQNMLRQNAPTEDESEEDDDDDNDEQVEQQVTASDTELMRKIGGIFRWSLSPNDGGVAKVDAKKNEEVSENSLVDLKGRYYFEKFGITPFEAEKHFALRKEYITGLVWNLEYYYKGVISWEWYYPYNYGPMLSDLSGISSILFRVSFDDKTEEGREVNISDTTRRVAGSPLRPFEQLLGCLPPSSSYLLPKPYRWLMTSTDSPLIDFYPETFTVDMNGKRWPWEAVALLPFIDSTKLIQASRSLIDESELTDEEKRLNEFGETYVLTRCMTHDVAKIETINKTAWANLKEDANVAFQPMLNSSTTTPGTSFPTLRNAPIKRLNRRKVFLNIFGLRSRYRTALLEMDDLPAFPPAALLAQTFIGQTINFRYPILYEGFVCSVADATTVYRGNEKPRKHSANARAKRPLLIAKMFKELQIGEGMTGTGGWILPQVDITLTLRPLEAIETLPDGTRVKVYARREIEIPFVAALFSPSQRDPRLDIPAKLEKNPFIFGGQSLLEKYVATEMLQLQTPLREAVGNTERFTGKQSTMSARGFSTYPAWKTATAGTRVCKHQTFMNPPRSSFHTTSVQLARRGSPRQRVVGAAGMIAMSAFFFTACLMQLSAAHVPRTALPTLSTHGLSVRGGDVELHQEMFDPPLSPPVQFEHGTTTISFVFQGGIVAAVDSRASIGNFVGSKTVQKVLPVSKNILGTMAGGAADCSFWIRMLRSEAKLHELLHDSRGISVARASRLISNAMYQNRALDLSVGTMIMGYHPRDGFQIYYVDNTGVRIQGDMFAVGSGSTFALGILDTEERRFEMTEEEAVSLGIRAIRHATLRDAGSGGWIGVYLITKDGWRKVFTCDHMMKRNKSNLNMMNKMMNFVLIAFIGTLSATNAFLVPHSSVSSQRRSIIRITPLPSTTGDRNHLYREEPTELERELLKREEGSPKHSTFHIERGPDFVLNKSDALHSVHHHLIDVDHDKLNDLNVRAQKAWLPVNVHEMDLDAVTVAVVLFGLLALLLFTVQSTSTTGGKNAITKTSSCLSAQLQNSYYAAAGAPSVDMDRYNLPLERIVDEWTAIVREPSALQEGGMYLSAKDTKRELFVDTLQYSILRRGGLGLILTEIAGGGRSDGAGITIIEEILENGNAANCGLIPGDSIVALSVVQTNRMSSNDGGADVSEERIDNLSTECLGYDATVAALTSLPPPVAEDEMITLTVKRIRRQPRINVTLQYPPNMNEKDVRIELFAGENLRRAMLARGVKLNDKLAERFDSGGSGDCGADGTCATCVVGVTRGMELLSPAKIQEGQILSRKPGWRMACKAVVGYGMMEGELTLRVNPRQWD</sequence>
<proteinExistence type="inferred from homology"/>
<evidence type="ECO:0000256" key="12">
    <source>
        <dbReference type="ARBA" id="ARBA00023014"/>
    </source>
</evidence>
<evidence type="ECO:0000256" key="3">
    <source>
        <dbReference type="ARBA" id="ARBA00012039"/>
    </source>
</evidence>
<dbReference type="SUPFAM" id="SSF56235">
    <property type="entry name" value="N-terminal nucleophile aminohydrolases (Ntn hydrolases)"/>
    <property type="match status" value="1"/>
</dbReference>
<dbReference type="EC" id="3.4.25.1" evidence="3"/>
<keyword evidence="5" id="KW-0645">Protease</keyword>
<dbReference type="InterPro" id="IPR000243">
    <property type="entry name" value="Pept_T1A_subB"/>
</dbReference>
<evidence type="ECO:0000259" key="19">
    <source>
        <dbReference type="Pfam" id="PF18332"/>
    </source>
</evidence>
<dbReference type="CDD" id="cd00207">
    <property type="entry name" value="fer2"/>
    <property type="match status" value="1"/>
</dbReference>
<keyword evidence="16" id="KW-1133">Transmembrane helix</keyword>
<keyword evidence="12" id="KW-0411">Iron-sulfur</keyword>
<dbReference type="Pfam" id="PF17846">
    <property type="entry name" value="XRN_M"/>
    <property type="match status" value="1"/>
</dbReference>
<dbReference type="GO" id="GO:0004527">
    <property type="term" value="F:exonuclease activity"/>
    <property type="evidence" value="ECO:0007669"/>
    <property type="project" value="UniProtKB-KW"/>
</dbReference>